<accession>A0A4U2YQ50</accession>
<name>A0A4U2YQ50_9BACI</name>
<dbReference type="EMBL" id="SZPU01000071">
    <property type="protein sequence ID" value="TKI63180.1"/>
    <property type="molecule type" value="Genomic_DNA"/>
</dbReference>
<sequence length="185" mass="21477">MTEKVIVCQKVIDAYQTLLDKHQGNSLAVVYEWSEKLLPHKTDSVWKDVDWFTLLALITGNYKVSPEKVAKTEVEHLREMLRNTRKTLRHKVSEVKTLQNACKKHKAKQAALEFQLKVSIMHAQELDAELEAEVAENEQLREALEFYSDETKYERVELCDGDKEIYIERDGGEIARQALWGETNE</sequence>
<evidence type="ECO:0000256" key="1">
    <source>
        <dbReference type="SAM" id="Coils"/>
    </source>
</evidence>
<proteinExistence type="predicted"/>
<keyword evidence="1" id="KW-0175">Coiled coil</keyword>
<dbReference type="RefSeq" id="WP_107896778.1">
    <property type="nucleotide sequence ID" value="NZ_PYWM01000024.1"/>
</dbReference>
<keyword evidence="3" id="KW-1185">Reference proteome</keyword>
<comment type="caution">
    <text evidence="2">The sequence shown here is derived from an EMBL/GenBank/DDBJ whole genome shotgun (WGS) entry which is preliminary data.</text>
</comment>
<reference evidence="2 3" key="1">
    <citation type="submission" date="2019-04" db="EMBL/GenBank/DDBJ databases">
        <title>Lysinibacillus genome sequencing.</title>
        <authorList>
            <person name="Dunlap C."/>
        </authorList>
    </citation>
    <scope>NUCLEOTIDE SEQUENCE [LARGE SCALE GENOMIC DNA]</scope>
    <source>
        <strain evidence="2 3">CCTCC AB 2010389</strain>
    </source>
</reference>
<feature type="coiled-coil region" evidence="1">
    <location>
        <begin position="123"/>
        <end position="150"/>
    </location>
</feature>
<protein>
    <submittedName>
        <fullName evidence="2">Uncharacterized protein</fullName>
    </submittedName>
</protein>
<organism evidence="2 3">
    <name type="scientific">Lysinibacillus mangiferihumi</name>
    <dbReference type="NCBI Taxonomy" id="1130819"/>
    <lineage>
        <taxon>Bacteria</taxon>
        <taxon>Bacillati</taxon>
        <taxon>Bacillota</taxon>
        <taxon>Bacilli</taxon>
        <taxon>Bacillales</taxon>
        <taxon>Bacillaceae</taxon>
        <taxon>Lysinibacillus</taxon>
    </lineage>
</organism>
<gene>
    <name evidence="2" type="ORF">FC756_18515</name>
</gene>
<evidence type="ECO:0000313" key="3">
    <source>
        <dbReference type="Proteomes" id="UP000308744"/>
    </source>
</evidence>
<dbReference type="Proteomes" id="UP000308744">
    <property type="component" value="Unassembled WGS sequence"/>
</dbReference>
<dbReference type="AlphaFoldDB" id="A0A4U2YQ50"/>
<evidence type="ECO:0000313" key="2">
    <source>
        <dbReference type="EMBL" id="TKI63180.1"/>
    </source>
</evidence>